<comment type="caution">
    <text evidence="11">The sequence shown here is derived from an EMBL/GenBank/DDBJ whole genome shotgun (WGS) entry which is preliminary data.</text>
</comment>
<evidence type="ECO:0000256" key="7">
    <source>
        <dbReference type="ARBA" id="ARBA00023295"/>
    </source>
</evidence>
<organism evidence="11 12">
    <name type="scientific">Candidatus Cryptobacteroides excrementipullorum</name>
    <dbReference type="NCBI Taxonomy" id="2840761"/>
    <lineage>
        <taxon>Bacteria</taxon>
        <taxon>Pseudomonadati</taxon>
        <taxon>Bacteroidota</taxon>
        <taxon>Bacteroidia</taxon>
        <taxon>Bacteroidales</taxon>
        <taxon>Candidatus Cryptobacteroides</taxon>
    </lineage>
</organism>
<evidence type="ECO:0000313" key="12">
    <source>
        <dbReference type="Proteomes" id="UP000823771"/>
    </source>
</evidence>
<feature type="chain" id="PRO_5038680353" description="Alpha-galactosidase" evidence="9">
    <location>
        <begin position="19"/>
        <end position="395"/>
    </location>
</feature>
<comment type="catalytic activity">
    <reaction evidence="1 8">
        <text>Hydrolysis of terminal, non-reducing alpha-D-galactose residues in alpha-D-galactosides, including galactose oligosaccharides, galactomannans and galactolipids.</text>
        <dbReference type="EC" id="3.2.1.22"/>
    </reaction>
</comment>
<dbReference type="InterPro" id="IPR013785">
    <property type="entry name" value="Aldolase_TIM"/>
</dbReference>
<dbReference type="CDD" id="cd14792">
    <property type="entry name" value="GH27"/>
    <property type="match status" value="1"/>
</dbReference>
<dbReference type="AlphaFoldDB" id="A0A9D9IW21"/>
<dbReference type="PRINTS" id="PR00740">
    <property type="entry name" value="GLHYDRLASE27"/>
</dbReference>
<dbReference type="SUPFAM" id="SSF51445">
    <property type="entry name" value="(Trans)glycosidases"/>
    <property type="match status" value="1"/>
</dbReference>
<dbReference type="PANTHER" id="PTHR11452">
    <property type="entry name" value="ALPHA-GALACTOSIDASE/ALPHA-N-ACETYLGALACTOSAMINIDASE"/>
    <property type="match status" value="1"/>
</dbReference>
<keyword evidence="7 8" id="KW-0326">Glycosidase</keyword>
<dbReference type="EMBL" id="JADILZ010000094">
    <property type="protein sequence ID" value="MBO8479170.1"/>
    <property type="molecule type" value="Genomic_DNA"/>
</dbReference>
<evidence type="ECO:0000313" key="11">
    <source>
        <dbReference type="EMBL" id="MBO8479170.1"/>
    </source>
</evidence>
<dbReference type="PROSITE" id="PS00512">
    <property type="entry name" value="ALPHA_GALACTOSIDASE"/>
    <property type="match status" value="1"/>
</dbReference>
<keyword evidence="4 9" id="KW-0732">Signal</keyword>
<dbReference type="FunFam" id="3.20.20.70:FF:000202">
    <property type="entry name" value="Alpha-galactosidase"/>
    <property type="match status" value="1"/>
</dbReference>
<proteinExistence type="inferred from homology"/>
<protein>
    <recommendedName>
        <fullName evidence="3 8">Alpha-galactosidase</fullName>
        <ecNumber evidence="3 8">3.2.1.22</ecNumber>
    </recommendedName>
    <alternativeName>
        <fullName evidence="8">Melibiase</fullName>
    </alternativeName>
</protein>
<dbReference type="Gene3D" id="2.60.40.1180">
    <property type="entry name" value="Golgi alpha-mannosidase II"/>
    <property type="match status" value="1"/>
</dbReference>
<evidence type="ECO:0000256" key="1">
    <source>
        <dbReference type="ARBA" id="ARBA00001255"/>
    </source>
</evidence>
<accession>A0A9D9IW21</accession>
<dbReference type="Proteomes" id="UP000823771">
    <property type="component" value="Unassembled WGS sequence"/>
</dbReference>
<dbReference type="EC" id="3.2.1.22" evidence="3 8"/>
<reference evidence="11" key="1">
    <citation type="submission" date="2020-10" db="EMBL/GenBank/DDBJ databases">
        <authorList>
            <person name="Gilroy R."/>
        </authorList>
    </citation>
    <scope>NUCLEOTIDE SEQUENCE</scope>
    <source>
        <strain evidence="11">2478</strain>
    </source>
</reference>
<evidence type="ECO:0000256" key="2">
    <source>
        <dbReference type="ARBA" id="ARBA00009743"/>
    </source>
</evidence>
<dbReference type="InterPro" id="IPR013780">
    <property type="entry name" value="Glyco_hydro_b"/>
</dbReference>
<keyword evidence="6 8" id="KW-1015">Disulfide bond</keyword>
<keyword evidence="5 8" id="KW-0378">Hydrolase</keyword>
<dbReference type="PANTHER" id="PTHR11452:SF75">
    <property type="entry name" value="ALPHA-GALACTOSIDASE MEL1"/>
    <property type="match status" value="1"/>
</dbReference>
<evidence type="ECO:0000256" key="4">
    <source>
        <dbReference type="ARBA" id="ARBA00022729"/>
    </source>
</evidence>
<dbReference type="InterPro" id="IPR017853">
    <property type="entry name" value="GH"/>
</dbReference>
<evidence type="ECO:0000256" key="8">
    <source>
        <dbReference type="RuleBase" id="RU361168"/>
    </source>
</evidence>
<evidence type="ECO:0000259" key="10">
    <source>
        <dbReference type="Pfam" id="PF17801"/>
    </source>
</evidence>
<evidence type="ECO:0000256" key="6">
    <source>
        <dbReference type="ARBA" id="ARBA00023157"/>
    </source>
</evidence>
<dbReference type="SUPFAM" id="SSF51011">
    <property type="entry name" value="Glycosyl hydrolase domain"/>
    <property type="match status" value="1"/>
</dbReference>
<comment type="similarity">
    <text evidence="2 8">Belongs to the glycosyl hydrolase 27 family.</text>
</comment>
<feature type="signal peptide" evidence="9">
    <location>
        <begin position="1"/>
        <end position="18"/>
    </location>
</feature>
<evidence type="ECO:0000256" key="9">
    <source>
        <dbReference type="SAM" id="SignalP"/>
    </source>
</evidence>
<sequence>MKIIILFFSILAAVSANAQAVADTLCSTPPMGWNSWNCFHRDIDEDKIKEIADLMVSTGLRDAGYTYLNVDDCWQTGRDNSFRIVADEKKFPSGMKALADYVHARGLKFGIYSCAGTKTCAGRPGSRGYEYIDAATYAEWGVDFLKYDWCNNNGANAREAYYIMSDAIRQTGHPIVLSICEWGDNKPWEWGQGIGQMWRISPDIVAVCEGDNYWGGASIFSIIDRMAPLWPYSGPGNWNDPDMLQVGNGDLTYDENVMHFSMWCMFSAPLIFGYDLRSADPKILEILTNREAIAIDQDRLGKQAMMFERTGKYHETWVKELADGGAALCFLNKDDKEWVFDYHFWGFDNIGMDCTGNLYTVRDIWKHKNIGDTKDRYRFKVPAHGVIMLRLTPAE</sequence>
<dbReference type="InterPro" id="IPR000111">
    <property type="entry name" value="Glyco_hydro_27/36_CS"/>
</dbReference>
<dbReference type="Pfam" id="PF17801">
    <property type="entry name" value="Melibiase_C"/>
    <property type="match status" value="1"/>
</dbReference>
<dbReference type="Gene3D" id="3.20.20.70">
    <property type="entry name" value="Aldolase class I"/>
    <property type="match status" value="1"/>
</dbReference>
<reference evidence="11" key="2">
    <citation type="journal article" date="2021" name="PeerJ">
        <title>Extensive microbial diversity within the chicken gut microbiome revealed by metagenomics and culture.</title>
        <authorList>
            <person name="Gilroy R."/>
            <person name="Ravi A."/>
            <person name="Getino M."/>
            <person name="Pursley I."/>
            <person name="Horton D.L."/>
            <person name="Alikhan N.F."/>
            <person name="Baker D."/>
            <person name="Gharbi K."/>
            <person name="Hall N."/>
            <person name="Watson M."/>
            <person name="Adriaenssens E.M."/>
            <person name="Foster-Nyarko E."/>
            <person name="Jarju S."/>
            <person name="Secka A."/>
            <person name="Antonio M."/>
            <person name="Oren A."/>
            <person name="Chaudhuri R.R."/>
            <person name="La Ragione R."/>
            <person name="Hildebrand F."/>
            <person name="Pallen M.J."/>
        </authorList>
    </citation>
    <scope>NUCLEOTIDE SEQUENCE</scope>
    <source>
        <strain evidence="11">2478</strain>
    </source>
</reference>
<dbReference type="InterPro" id="IPR041233">
    <property type="entry name" value="Melibiase_C"/>
</dbReference>
<feature type="domain" description="Alpha galactosidase C-terminal" evidence="10">
    <location>
        <begin position="313"/>
        <end position="391"/>
    </location>
</feature>
<dbReference type="GO" id="GO:0016052">
    <property type="term" value="P:carbohydrate catabolic process"/>
    <property type="evidence" value="ECO:0007669"/>
    <property type="project" value="UniProtKB-ARBA"/>
</dbReference>
<dbReference type="InterPro" id="IPR002241">
    <property type="entry name" value="Glyco_hydro_27"/>
</dbReference>
<evidence type="ECO:0000256" key="3">
    <source>
        <dbReference type="ARBA" id="ARBA00012755"/>
    </source>
</evidence>
<dbReference type="GO" id="GO:0004557">
    <property type="term" value="F:alpha-galactosidase activity"/>
    <property type="evidence" value="ECO:0007669"/>
    <property type="project" value="UniProtKB-EC"/>
</dbReference>
<name>A0A9D9IW21_9BACT</name>
<gene>
    <name evidence="11" type="ORF">IAB80_09845</name>
</gene>
<dbReference type="Pfam" id="PF16499">
    <property type="entry name" value="Melibiase_2"/>
    <property type="match status" value="1"/>
</dbReference>
<evidence type="ECO:0000256" key="5">
    <source>
        <dbReference type="ARBA" id="ARBA00022801"/>
    </source>
</evidence>